<dbReference type="InterPro" id="IPR032466">
    <property type="entry name" value="Metal_Hydrolase"/>
</dbReference>
<accession>A0ABW6SZ45</accession>
<proteinExistence type="predicted"/>
<protein>
    <recommendedName>
        <fullName evidence="3">Amidohydrolase-related domain-containing protein</fullName>
    </recommendedName>
</protein>
<dbReference type="Proteomes" id="UP001602013">
    <property type="component" value="Unassembled WGS sequence"/>
</dbReference>
<name>A0ABW6SZ45_9ACTN</name>
<keyword evidence="2" id="KW-1185">Reference proteome</keyword>
<dbReference type="RefSeq" id="WP_387415494.1">
    <property type="nucleotide sequence ID" value="NZ_JBIASD010000021.1"/>
</dbReference>
<organism evidence="1 2">
    <name type="scientific">Microtetraspora malaysiensis</name>
    <dbReference type="NCBI Taxonomy" id="161358"/>
    <lineage>
        <taxon>Bacteria</taxon>
        <taxon>Bacillati</taxon>
        <taxon>Actinomycetota</taxon>
        <taxon>Actinomycetes</taxon>
        <taxon>Streptosporangiales</taxon>
        <taxon>Streptosporangiaceae</taxon>
        <taxon>Microtetraspora</taxon>
    </lineage>
</organism>
<dbReference type="Gene3D" id="3.20.20.140">
    <property type="entry name" value="Metal-dependent hydrolases"/>
    <property type="match status" value="1"/>
</dbReference>
<sequence length="126" mass="13224">MTFHQNAPGEIRAIHEAGELGPDLVPVHANTVSDRELAWMAEAGMAISATPQAEVAATRSVSVLRRAIAHGVTLSVGVDTLAVLPIDLLGQIRLAHILLQHTDAQAMHDAGRIAAALAGEAKDERS</sequence>
<evidence type="ECO:0000313" key="1">
    <source>
        <dbReference type="EMBL" id="MFF3669422.1"/>
    </source>
</evidence>
<dbReference type="SUPFAM" id="SSF51556">
    <property type="entry name" value="Metallo-dependent hydrolases"/>
    <property type="match status" value="1"/>
</dbReference>
<evidence type="ECO:0008006" key="3">
    <source>
        <dbReference type="Google" id="ProtNLM"/>
    </source>
</evidence>
<gene>
    <name evidence="1" type="ORF">ACFYXI_27905</name>
</gene>
<comment type="caution">
    <text evidence="1">The sequence shown here is derived from an EMBL/GenBank/DDBJ whole genome shotgun (WGS) entry which is preliminary data.</text>
</comment>
<dbReference type="EMBL" id="JBIASD010000021">
    <property type="protein sequence ID" value="MFF3669422.1"/>
    <property type="molecule type" value="Genomic_DNA"/>
</dbReference>
<reference evidence="1 2" key="1">
    <citation type="submission" date="2024-10" db="EMBL/GenBank/DDBJ databases">
        <title>The Natural Products Discovery Center: Release of the First 8490 Sequenced Strains for Exploring Actinobacteria Biosynthetic Diversity.</title>
        <authorList>
            <person name="Kalkreuter E."/>
            <person name="Kautsar S.A."/>
            <person name="Yang D."/>
            <person name="Bader C.D."/>
            <person name="Teijaro C.N."/>
            <person name="Fluegel L."/>
            <person name="Davis C.M."/>
            <person name="Simpson J.R."/>
            <person name="Lauterbach L."/>
            <person name="Steele A.D."/>
            <person name="Gui C."/>
            <person name="Meng S."/>
            <person name="Li G."/>
            <person name="Viehrig K."/>
            <person name="Ye F."/>
            <person name="Su P."/>
            <person name="Kiefer A.F."/>
            <person name="Nichols A."/>
            <person name="Cepeda A.J."/>
            <person name="Yan W."/>
            <person name="Fan B."/>
            <person name="Jiang Y."/>
            <person name="Adhikari A."/>
            <person name="Zheng C.-J."/>
            <person name="Schuster L."/>
            <person name="Cowan T.M."/>
            <person name="Smanski M.J."/>
            <person name="Chevrette M.G."/>
            <person name="De Carvalho L.P.S."/>
            <person name="Shen B."/>
        </authorList>
    </citation>
    <scope>NUCLEOTIDE SEQUENCE [LARGE SCALE GENOMIC DNA]</scope>
    <source>
        <strain evidence="1 2">NPDC002173</strain>
    </source>
</reference>
<evidence type="ECO:0000313" key="2">
    <source>
        <dbReference type="Proteomes" id="UP001602013"/>
    </source>
</evidence>